<accession>A0ABV9YYC4</accession>
<comment type="caution">
    <text evidence="6">The sequence shown here is derived from an EMBL/GenBank/DDBJ whole genome shotgun (WGS) entry which is preliminary data.</text>
</comment>
<feature type="active site" description="Nucleophile" evidence="4">
    <location>
        <position position="286"/>
    </location>
</feature>
<dbReference type="GO" id="GO:0008168">
    <property type="term" value="F:methyltransferase activity"/>
    <property type="evidence" value="ECO:0007669"/>
    <property type="project" value="UniProtKB-KW"/>
</dbReference>
<dbReference type="InterPro" id="IPR030390">
    <property type="entry name" value="MeTrfase_TrmA_AS"/>
</dbReference>
<dbReference type="CDD" id="cd02440">
    <property type="entry name" value="AdoMet_MTases"/>
    <property type="match status" value="1"/>
</dbReference>
<evidence type="ECO:0000313" key="7">
    <source>
        <dbReference type="Proteomes" id="UP001595796"/>
    </source>
</evidence>
<proteinExistence type="inferred from homology"/>
<gene>
    <name evidence="6" type="ORF">ACFPFW_03990</name>
</gene>
<feature type="binding site" evidence="4">
    <location>
        <position position="212"/>
    </location>
    <ligand>
        <name>S-adenosyl-L-methionine</name>
        <dbReference type="ChEBI" id="CHEBI:59789"/>
    </ligand>
</feature>
<dbReference type="EMBL" id="JBHSJF010000004">
    <property type="protein sequence ID" value="MFC5067174.1"/>
    <property type="molecule type" value="Genomic_DNA"/>
</dbReference>
<dbReference type="Proteomes" id="UP001595796">
    <property type="component" value="Unassembled WGS sequence"/>
</dbReference>
<evidence type="ECO:0000256" key="4">
    <source>
        <dbReference type="PROSITE-ProRule" id="PRU01024"/>
    </source>
</evidence>
<dbReference type="InterPro" id="IPR029063">
    <property type="entry name" value="SAM-dependent_MTases_sf"/>
</dbReference>
<dbReference type="SUPFAM" id="SSF53335">
    <property type="entry name" value="S-adenosyl-L-methionine-dependent methyltransferases"/>
    <property type="match status" value="1"/>
</dbReference>
<dbReference type="PROSITE" id="PS01230">
    <property type="entry name" value="TRMA_1"/>
    <property type="match status" value="1"/>
</dbReference>
<dbReference type="Gene3D" id="3.40.50.150">
    <property type="entry name" value="Vaccinia Virus protein VP39"/>
    <property type="match status" value="1"/>
</dbReference>
<keyword evidence="3 4" id="KW-0949">S-adenosyl-L-methionine</keyword>
<evidence type="ECO:0000256" key="5">
    <source>
        <dbReference type="PROSITE-ProRule" id="PRU10015"/>
    </source>
</evidence>
<comment type="similarity">
    <text evidence="4">Belongs to the class I-like SAM-binding methyltransferase superfamily. RNA M5U methyltransferase family.</text>
</comment>
<sequence>MKRDALAEELRLAGIEAEVEPCVDAQGAGRRRATFHARRGEDGVLRVGFMQPKTHNVLDLAEHPEPILSEAIQKSVEPVRTLARLLLGLKKPVDAVVTSTLSGLDIDLRGAGKVPEKVRLALAETAQRLDLARLSLHGDLVVEARPPIVRFGRAEVILPPGGFLQATEAGEAALAGLVTEGVGSAKRVADLFAGVGTFALRLAEKALVLAVEQDRTALAALDRAWRKTQGLKQITQEARDLFRRPMLAAELKDMDVVVFDPPRAGADHQARNIAASRVKRVVAVSCNAQTFARDLKILVDGGFRVEKVTPVDQFRNSPHTEAVAVLGR</sequence>
<feature type="active site" evidence="5">
    <location>
        <position position="286"/>
    </location>
</feature>
<dbReference type="GO" id="GO:0032259">
    <property type="term" value="P:methylation"/>
    <property type="evidence" value="ECO:0007669"/>
    <property type="project" value="UniProtKB-KW"/>
</dbReference>
<evidence type="ECO:0000256" key="1">
    <source>
        <dbReference type="ARBA" id="ARBA00022603"/>
    </source>
</evidence>
<dbReference type="Gene3D" id="2.40.50.1070">
    <property type="match status" value="1"/>
</dbReference>
<dbReference type="EC" id="2.1.1.-" evidence="6"/>
<protein>
    <submittedName>
        <fullName evidence="6">Class I SAM-dependent RNA methyltransferase</fullName>
        <ecNumber evidence="6">2.1.1.-</ecNumber>
    </submittedName>
</protein>
<evidence type="ECO:0000256" key="3">
    <source>
        <dbReference type="ARBA" id="ARBA00022691"/>
    </source>
</evidence>
<organism evidence="6 7">
    <name type="scientific">Flaviflagellibacter deserti</name>
    <dbReference type="NCBI Taxonomy" id="2267266"/>
    <lineage>
        <taxon>Bacteria</taxon>
        <taxon>Pseudomonadati</taxon>
        <taxon>Pseudomonadota</taxon>
        <taxon>Alphaproteobacteria</taxon>
        <taxon>Hyphomicrobiales</taxon>
        <taxon>Flaviflagellibacter</taxon>
    </lineage>
</organism>
<keyword evidence="7" id="KW-1185">Reference proteome</keyword>
<feature type="binding site" evidence="4">
    <location>
        <position position="165"/>
    </location>
    <ligand>
        <name>S-adenosyl-L-methionine</name>
        <dbReference type="ChEBI" id="CHEBI:59789"/>
    </ligand>
</feature>
<keyword evidence="2 4" id="KW-0808">Transferase</keyword>
<dbReference type="Pfam" id="PF05958">
    <property type="entry name" value="tRNA_U5-meth_tr"/>
    <property type="match status" value="1"/>
</dbReference>
<dbReference type="PANTHER" id="PTHR11061">
    <property type="entry name" value="RNA M5U METHYLTRANSFERASE"/>
    <property type="match status" value="1"/>
</dbReference>
<evidence type="ECO:0000256" key="2">
    <source>
        <dbReference type="ARBA" id="ARBA00022679"/>
    </source>
</evidence>
<dbReference type="PROSITE" id="PS51687">
    <property type="entry name" value="SAM_MT_RNA_M5U"/>
    <property type="match status" value="1"/>
</dbReference>
<evidence type="ECO:0000313" key="6">
    <source>
        <dbReference type="EMBL" id="MFC5067174.1"/>
    </source>
</evidence>
<keyword evidence="1 4" id="KW-0489">Methyltransferase</keyword>
<name>A0ABV9YYC4_9HYPH</name>
<dbReference type="RefSeq" id="WP_114957206.1">
    <property type="nucleotide sequence ID" value="NZ_JBHSJF010000004.1"/>
</dbReference>
<feature type="binding site" evidence="4">
    <location>
        <position position="192"/>
    </location>
    <ligand>
        <name>S-adenosyl-L-methionine</name>
        <dbReference type="ChEBI" id="CHEBI:59789"/>
    </ligand>
</feature>
<feature type="binding site" evidence="4">
    <location>
        <position position="260"/>
    </location>
    <ligand>
        <name>S-adenosyl-L-methionine</name>
        <dbReference type="ChEBI" id="CHEBI:59789"/>
    </ligand>
</feature>
<dbReference type="InterPro" id="IPR010280">
    <property type="entry name" value="U5_MeTrfase_fam"/>
</dbReference>
<reference evidence="7" key="1">
    <citation type="journal article" date="2019" name="Int. J. Syst. Evol. Microbiol.">
        <title>The Global Catalogue of Microorganisms (GCM) 10K type strain sequencing project: providing services to taxonomists for standard genome sequencing and annotation.</title>
        <authorList>
            <consortium name="The Broad Institute Genomics Platform"/>
            <consortium name="The Broad Institute Genome Sequencing Center for Infectious Disease"/>
            <person name="Wu L."/>
            <person name="Ma J."/>
        </authorList>
    </citation>
    <scope>NUCLEOTIDE SEQUENCE [LARGE SCALE GENOMIC DNA]</scope>
    <source>
        <strain evidence="7">CGMCC 1.16444</strain>
    </source>
</reference>
<dbReference type="PANTHER" id="PTHR11061:SF49">
    <property type="entry name" value="23S RRNA (URACIL(1939)-C(5))-METHYLTRANSFERASE RLMD"/>
    <property type="match status" value="1"/>
</dbReference>